<reference evidence="2 6" key="1">
    <citation type="journal article" date="2019" name="Sci. Rep.">
        <title>Orb-weaving spider Araneus ventricosus genome elucidates the spidroin gene catalogue.</title>
        <authorList>
            <person name="Kono N."/>
            <person name="Nakamura H."/>
            <person name="Ohtoshi R."/>
            <person name="Moran D.A.P."/>
            <person name="Shinohara A."/>
            <person name="Yoshida Y."/>
            <person name="Fujiwara M."/>
            <person name="Mori M."/>
            <person name="Tomita M."/>
            <person name="Arakawa K."/>
        </authorList>
    </citation>
    <scope>NUCLEOTIDE SEQUENCE [LARGE SCALE GENOMIC DNA]</scope>
</reference>
<protein>
    <submittedName>
        <fullName evidence="2">Uncharacterized protein</fullName>
    </submittedName>
</protein>
<evidence type="ECO:0000313" key="5">
    <source>
        <dbReference type="EMBL" id="GBN50847.1"/>
    </source>
</evidence>
<dbReference type="EMBL" id="BGPR01011320">
    <property type="protein sequence ID" value="GBN50707.1"/>
    <property type="molecule type" value="Genomic_DNA"/>
</dbReference>
<proteinExistence type="predicted"/>
<evidence type="ECO:0000313" key="2">
    <source>
        <dbReference type="EMBL" id="GBN46144.1"/>
    </source>
</evidence>
<evidence type="ECO:0000313" key="4">
    <source>
        <dbReference type="EMBL" id="GBN50707.1"/>
    </source>
</evidence>
<keyword evidence="6" id="KW-1185">Reference proteome</keyword>
<evidence type="ECO:0000256" key="1">
    <source>
        <dbReference type="SAM" id="MobiDB-lite"/>
    </source>
</evidence>
<dbReference type="EMBL" id="BGPR01011344">
    <property type="protein sequence ID" value="GBN50847.1"/>
    <property type="molecule type" value="Genomic_DNA"/>
</dbReference>
<gene>
    <name evidence="5" type="ORF">AVEN_114871_1</name>
    <name evidence="3" type="ORF">AVEN_117722_1</name>
    <name evidence="2" type="ORF">AVEN_141271_1</name>
    <name evidence="4" type="ORF">AVEN_218115_1</name>
</gene>
<name>A0A4Y2P434_ARAVE</name>
<comment type="caution">
    <text evidence="2">The sequence shown here is derived from an EMBL/GenBank/DDBJ whole genome shotgun (WGS) entry which is preliminary data.</text>
</comment>
<dbReference type="EMBL" id="BGPR01010438">
    <property type="protein sequence ID" value="GBN46144.1"/>
    <property type="molecule type" value="Genomic_DNA"/>
</dbReference>
<accession>A0A4Y2P434</accession>
<dbReference type="AlphaFoldDB" id="A0A4Y2P434"/>
<dbReference type="Proteomes" id="UP000499080">
    <property type="component" value="Unassembled WGS sequence"/>
</dbReference>
<sequence length="90" mass="10283">MARTTPELAAPPLQLPHHTSGRTFHPLCMIKRAAGDTTDLQWNRVSNQTLRPRSSPLGHRSLRPVPKQALLWKMSENIKERALPLVTHYR</sequence>
<feature type="region of interest" description="Disordered" evidence="1">
    <location>
        <begin position="1"/>
        <end position="21"/>
    </location>
</feature>
<dbReference type="EMBL" id="BGPR01010439">
    <property type="protein sequence ID" value="GBN46148.1"/>
    <property type="molecule type" value="Genomic_DNA"/>
</dbReference>
<evidence type="ECO:0000313" key="3">
    <source>
        <dbReference type="EMBL" id="GBN46148.1"/>
    </source>
</evidence>
<evidence type="ECO:0000313" key="6">
    <source>
        <dbReference type="Proteomes" id="UP000499080"/>
    </source>
</evidence>
<organism evidence="2 6">
    <name type="scientific">Araneus ventricosus</name>
    <name type="common">Orbweaver spider</name>
    <name type="synonym">Epeira ventricosa</name>
    <dbReference type="NCBI Taxonomy" id="182803"/>
    <lineage>
        <taxon>Eukaryota</taxon>
        <taxon>Metazoa</taxon>
        <taxon>Ecdysozoa</taxon>
        <taxon>Arthropoda</taxon>
        <taxon>Chelicerata</taxon>
        <taxon>Arachnida</taxon>
        <taxon>Araneae</taxon>
        <taxon>Araneomorphae</taxon>
        <taxon>Entelegynae</taxon>
        <taxon>Araneoidea</taxon>
        <taxon>Araneidae</taxon>
        <taxon>Araneus</taxon>
    </lineage>
</organism>